<accession>F0VZE4</accession>
<sequence>MFLSNTISKKTIKCFEEALLLLIRVIRLPFRSAKMLCCKDRSPQAFENLHKTESLHYSRSYLSLEARVIFLSVS</sequence>
<evidence type="ECO:0000313" key="1">
    <source>
        <dbReference type="EMBL" id="CCA14174.1"/>
    </source>
</evidence>
<reference evidence="1" key="1">
    <citation type="journal article" date="2011" name="PLoS Biol.">
        <title>Gene gain and loss during evolution of obligate parasitism in the white rust pathogen of Arabidopsis thaliana.</title>
        <authorList>
            <person name="Kemen E."/>
            <person name="Gardiner A."/>
            <person name="Schultz-Larsen T."/>
            <person name="Kemen A.C."/>
            <person name="Balmuth A.L."/>
            <person name="Robert-Seilaniantz A."/>
            <person name="Bailey K."/>
            <person name="Holub E."/>
            <person name="Studholme D.J."/>
            <person name="Maclean D."/>
            <person name="Jones J.D."/>
        </authorList>
    </citation>
    <scope>NUCLEOTIDE SEQUENCE</scope>
</reference>
<reference evidence="1" key="2">
    <citation type="submission" date="2011-02" db="EMBL/GenBank/DDBJ databases">
        <authorList>
            <person name="MacLean D."/>
        </authorList>
    </citation>
    <scope>NUCLEOTIDE SEQUENCE</scope>
</reference>
<name>F0VZE4_9STRA</name>
<protein>
    <submittedName>
        <fullName evidence="1">AlNc14C2G282 protein</fullName>
    </submittedName>
</protein>
<proteinExistence type="predicted"/>
<gene>
    <name evidence="1" type="primary">AlNc14C2G282</name>
    <name evidence="1" type="ORF">ALNC14_003170</name>
</gene>
<dbReference type="HOGENOM" id="CLU_2692912_0_0_1"/>
<dbReference type="EMBL" id="FR824047">
    <property type="protein sequence ID" value="CCA14174.1"/>
    <property type="molecule type" value="Genomic_DNA"/>
</dbReference>
<dbReference type="AlphaFoldDB" id="F0VZE4"/>
<organism evidence="1">
    <name type="scientific">Albugo laibachii Nc14</name>
    <dbReference type="NCBI Taxonomy" id="890382"/>
    <lineage>
        <taxon>Eukaryota</taxon>
        <taxon>Sar</taxon>
        <taxon>Stramenopiles</taxon>
        <taxon>Oomycota</taxon>
        <taxon>Peronosporomycetes</taxon>
        <taxon>Albuginales</taxon>
        <taxon>Albuginaceae</taxon>
        <taxon>Albugo</taxon>
    </lineage>
</organism>